<keyword evidence="3" id="KW-1185">Reference proteome</keyword>
<dbReference type="Pfam" id="PF13454">
    <property type="entry name" value="NAD_binding_9"/>
    <property type="match status" value="1"/>
</dbReference>
<evidence type="ECO:0000259" key="1">
    <source>
        <dbReference type="Pfam" id="PF13454"/>
    </source>
</evidence>
<dbReference type="InterPro" id="IPR052189">
    <property type="entry name" value="L-asp_N-monooxygenase_NS-form"/>
</dbReference>
<dbReference type="STRING" id="333140.AWW68_06790"/>
<dbReference type="PANTHER" id="PTHR40254">
    <property type="entry name" value="BLR0577 PROTEIN"/>
    <property type="match status" value="1"/>
</dbReference>
<reference evidence="2 3" key="1">
    <citation type="submission" date="2016-01" db="EMBL/GenBank/DDBJ databases">
        <title>Genome sequencing of Roseivirga spongicola UST030701-084.</title>
        <authorList>
            <person name="Selvaratnam C."/>
            <person name="Thevarajoo S."/>
            <person name="Goh K.M."/>
            <person name="Ee R."/>
            <person name="Chan K.-G."/>
            <person name="Chong C.S."/>
        </authorList>
    </citation>
    <scope>NUCLEOTIDE SEQUENCE [LARGE SCALE GENOMIC DNA]</scope>
    <source>
        <strain evidence="2 3">UST030701-084</strain>
    </source>
</reference>
<dbReference type="Proteomes" id="UP000075606">
    <property type="component" value="Unassembled WGS sequence"/>
</dbReference>
<feature type="domain" description="FAD-dependent urate hydroxylase HpyO/Asp monooxygenase CreE-like FAD/NAD(P)-binding" evidence="1">
    <location>
        <begin position="9"/>
        <end position="177"/>
    </location>
</feature>
<dbReference type="EMBL" id="LRPC01000001">
    <property type="protein sequence ID" value="KYG78469.1"/>
    <property type="molecule type" value="Genomic_DNA"/>
</dbReference>
<comment type="caution">
    <text evidence="2">The sequence shown here is derived from an EMBL/GenBank/DDBJ whole genome shotgun (WGS) entry which is preliminary data.</text>
</comment>
<dbReference type="RefSeq" id="WP_068218303.1">
    <property type="nucleotide sequence ID" value="NZ_CP139724.1"/>
</dbReference>
<protein>
    <recommendedName>
        <fullName evidence="1">FAD-dependent urate hydroxylase HpyO/Asp monooxygenase CreE-like FAD/NAD(P)-binding domain-containing protein</fullName>
    </recommendedName>
</protein>
<dbReference type="PANTHER" id="PTHR40254:SF1">
    <property type="entry name" value="BLR0577 PROTEIN"/>
    <property type="match status" value="1"/>
</dbReference>
<dbReference type="AlphaFoldDB" id="A0A150XIB6"/>
<proteinExistence type="predicted"/>
<dbReference type="InterPro" id="IPR038732">
    <property type="entry name" value="HpyO/CreE_NAD-binding"/>
</dbReference>
<sequence>MLKERTIGIVGIGPRGGHAFESLVVELAKKNALSGIRFILFESTGNFGNGQVYSLDQSEANWINIHERILEIEGREAVNFGDIAIPPFPSYHEWISVNWEEASVTLADSYPPRAKIGKYLKERFESLVSALREANIVSLRTERIENLRLNDDQYITLSSSIEHYDQLNEVLLTIGHQPAEPSEEIVDWEQKTDQNKNIELFRSPYPLSNILEHELLSPNTKIAIRGFGLAAIDLIRAVANKFGAFNIEHPETQLCSYSTNYSLKNLLFPYSPDGLPPVPKPLNAAVDKWFQPSEQQMSHFEGAIGDRKTQREASDTSFILKAFAPMAAEIFERLPAPYNYQISEKAKVEQAVIEWLKDQSYEHPTMLPKDLSVLETLQAYVGMAVGKRAISLDYCIGQVWRHCQPSIYEELSYNVCSNNVAKEIVALDESTKRYSFGPPVESIQQLIALIKAGILNVDLVHNPDIKVTKKGWNLKKDELEHTIPIMVDSVLPSAKVDQVSSSLVKNLLTQNLIQPLDEELGIATTDKGYILSENDQELPMALLGRLAKGTVVGVDAILECLGKRPKIWAKEASRRHQQWLEKG</sequence>
<organism evidence="2 3">
    <name type="scientific">Roseivirga spongicola</name>
    <dbReference type="NCBI Taxonomy" id="333140"/>
    <lineage>
        <taxon>Bacteria</taxon>
        <taxon>Pseudomonadati</taxon>
        <taxon>Bacteroidota</taxon>
        <taxon>Cytophagia</taxon>
        <taxon>Cytophagales</taxon>
        <taxon>Roseivirgaceae</taxon>
        <taxon>Roseivirga</taxon>
    </lineage>
</organism>
<dbReference type="OrthoDB" id="6309046at2"/>
<evidence type="ECO:0000313" key="2">
    <source>
        <dbReference type="EMBL" id="KYG78469.1"/>
    </source>
</evidence>
<accession>A0A150XIB6</accession>
<name>A0A150XIB6_9BACT</name>
<evidence type="ECO:0000313" key="3">
    <source>
        <dbReference type="Proteomes" id="UP000075606"/>
    </source>
</evidence>
<gene>
    <name evidence="2" type="ORF">AWW68_06790</name>
</gene>